<dbReference type="OrthoDB" id="175242at2"/>
<feature type="domain" description="DUF1588" evidence="4">
    <location>
        <begin position="1216"/>
        <end position="1313"/>
    </location>
</feature>
<evidence type="ECO:0000259" key="3">
    <source>
        <dbReference type="Pfam" id="PF07626"/>
    </source>
</evidence>
<dbReference type="InterPro" id="IPR013039">
    <property type="entry name" value="DUF1588"/>
</dbReference>
<feature type="domain" description="DUF1587" evidence="3">
    <location>
        <begin position="139"/>
        <end position="203"/>
    </location>
</feature>
<evidence type="ECO:0000259" key="2">
    <source>
        <dbReference type="Pfam" id="PF07624"/>
    </source>
</evidence>
<feature type="domain" description="DUF1595" evidence="7">
    <location>
        <begin position="1002"/>
        <end position="1059"/>
    </location>
</feature>
<dbReference type="InterPro" id="IPR013042">
    <property type="entry name" value="DUF1592"/>
</dbReference>
<evidence type="ECO:0008006" key="10">
    <source>
        <dbReference type="Google" id="ProtNLM"/>
    </source>
</evidence>
<dbReference type="Proteomes" id="UP000320421">
    <property type="component" value="Chromosome"/>
</dbReference>
<protein>
    <recommendedName>
        <fullName evidence="10">DUF1592 domain-containing protein</fullName>
    </recommendedName>
</protein>
<dbReference type="EMBL" id="CP036266">
    <property type="protein sequence ID" value="QDT21462.1"/>
    <property type="molecule type" value="Genomic_DNA"/>
</dbReference>
<feature type="domain" description="DUF1592" evidence="5">
    <location>
        <begin position="1071"/>
        <end position="1197"/>
    </location>
</feature>
<dbReference type="RefSeq" id="WP_145185822.1">
    <property type="nucleotide sequence ID" value="NZ_CP036266.1"/>
</dbReference>
<dbReference type="Pfam" id="PF07627">
    <property type="entry name" value="PSCyt3"/>
    <property type="match status" value="1"/>
</dbReference>
<feature type="chain" id="PRO_5021821321" description="DUF1592 domain-containing protein" evidence="1">
    <location>
        <begin position="23"/>
        <end position="1418"/>
    </location>
</feature>
<dbReference type="Pfam" id="PF07624">
    <property type="entry name" value="PSD2"/>
    <property type="match status" value="1"/>
</dbReference>
<evidence type="ECO:0000259" key="6">
    <source>
        <dbReference type="Pfam" id="PF07635"/>
    </source>
</evidence>
<dbReference type="InterPro" id="IPR011478">
    <property type="entry name" value="DUF1585"/>
</dbReference>
<keyword evidence="1" id="KW-0732">Signal</keyword>
<feature type="domain" description="DUF1585" evidence="2">
    <location>
        <begin position="1327"/>
        <end position="1401"/>
    </location>
</feature>
<sequence precursor="true">MRSGSGYHAGCCFLLICVWACACSQTLSAQTPDPFAPLQATFAKQQQAVLKKYCLNCHNTAEKQGELDLEQFRSVSDLRRNVTPWQRVVEMLRDGEMPPEDAKPQPTQAELASLQKWVQAVLDAEARANAGDPGPVVLRRLNNAEYTYTIQDLTGVPLEPAQEFPVDSAAGEGFTNVGNSLVMSPALIQKYFAAAKKISSHAVLLPDGIEFSSNTTRRDWTNEKLAAIREFYARYTESKGATAVNLQGIQFETNGGGRLPLEEYLQATLKEKEALQSGQKSLASVARKYELNEKYLTLLWQSLTDKTPSVVLDQIRVFWNRAEPTDAPQLVELIQQWQSALWRFTTVGHIGKRGGPEAWQVPVQPVTTQQELRLKLPEVKAGESVTLYLATSTAGDGNQGDFALWQNPRLIIPGQPELPLKEVRQYLAYLTAYRERLLDHTAACLNAALEVETATAAVNLEKLAQKHDIEPVILHAWLACLGLDGGQPTIEGYITRQTEQIQNYDFVKGWVGEQALSVVANASDQGVRIPGEMLPHHVAVHPTPQRRVIIGWKSPMTGTVNVKGAVRRAHIGCGNGVDWRLELWRGNTRQMLASGNATTRETSPVEIKEPLKVRTGDMLLLGIGPRDGNHSCDLTDVDLTITPGTAGASAWNLAREISSDILAGNPHADQQGNPNVWHFFSEPDQSVSRIAVPSGSILARWQTEADVETRKQLAAELQRLLTAGPDQLPENAPDRKLYQQLTSLRSPAFEALRQQYRPDRQPVTELTEEQAYGLDPQLFGKHPAGTSVDPSTLCVQAPAVVEVRLPSELVVGAEFAATGKLHADTSQQGTVQLKDSTEKPESLTELHAGAFRSGGKKSTWSDSEKPVIPISPVLVSENSQVKERVLAQFAEFRNLFPAALCYTRIVPVDEVVTLTLYYREDEHLQRLMLNPDQTAELNRLWDELHYISRSPLRQVDAYEQLWQFATQDADPSAFTPMREGIMLQAEVFRTRLQTTEPLHIKAVLKFADRAWRRPLSSAEQTELKTLYTQLRLQKLSHTEAIQMLLARVLVSPVFLYRTEAAPSGSQPAPVSDHELASRLSYFLWSSLPDQELRELAAQDKLRDPAVLKQQVTRMLQDPRIRRMAIEFGCQWLHVRNFDQFDEKSQRHFPEFTELRSDMYEEVIRFFTDLLQQDRSLLAILDADYVWANQRLAEFYGLQGVAGADWQRVEGVQQQSRGGILAMAATLSKQSGASRTSPILRGNWVSEFLLGEKLPRPPKDVPVLPEEVPANLTERQLIEQHSADPACAKCHKRIDGFGFTLEQFDGIGRLRNQDAKGHPIDDASVLPDGTAVTGIAGLRNYLLNERRDDFLRAFNRRLLGYALGRSVQLSDEPLLDQMTTQLEQDDYRITTAIQAIVLSPQFRMIRSAEQQSVSSVTAD</sequence>
<evidence type="ECO:0000256" key="1">
    <source>
        <dbReference type="SAM" id="SignalP"/>
    </source>
</evidence>
<dbReference type="InterPro" id="IPR013043">
    <property type="entry name" value="DUF1595"/>
</dbReference>
<feature type="signal peptide" evidence="1">
    <location>
        <begin position="1"/>
        <end position="22"/>
    </location>
</feature>
<name>A0A517PQ08_9PLAN</name>
<evidence type="ECO:0000259" key="4">
    <source>
        <dbReference type="Pfam" id="PF07627"/>
    </source>
</evidence>
<evidence type="ECO:0000313" key="8">
    <source>
        <dbReference type="EMBL" id="QDT21462.1"/>
    </source>
</evidence>
<keyword evidence="9" id="KW-1185">Reference proteome</keyword>
<dbReference type="PROSITE" id="PS51257">
    <property type="entry name" value="PROKAR_LIPOPROTEIN"/>
    <property type="match status" value="1"/>
</dbReference>
<proteinExistence type="predicted"/>
<evidence type="ECO:0000259" key="7">
    <source>
        <dbReference type="Pfam" id="PF07637"/>
    </source>
</evidence>
<gene>
    <name evidence="8" type="ORF">HG66A1_32630</name>
</gene>
<organism evidence="8 9">
    <name type="scientific">Gimesia chilikensis</name>
    <dbReference type="NCBI Taxonomy" id="2605989"/>
    <lineage>
        <taxon>Bacteria</taxon>
        <taxon>Pseudomonadati</taxon>
        <taxon>Planctomycetota</taxon>
        <taxon>Planctomycetia</taxon>
        <taxon>Planctomycetales</taxon>
        <taxon>Planctomycetaceae</taxon>
        <taxon>Gimesia</taxon>
    </lineage>
</organism>
<accession>A0A517PQ08</accession>
<dbReference type="Pfam" id="PF07637">
    <property type="entry name" value="PSD5"/>
    <property type="match status" value="1"/>
</dbReference>
<reference evidence="8 9" key="1">
    <citation type="submission" date="2019-02" db="EMBL/GenBank/DDBJ databases">
        <title>Deep-cultivation of Planctomycetes and their phenomic and genomic characterization uncovers novel biology.</title>
        <authorList>
            <person name="Wiegand S."/>
            <person name="Jogler M."/>
            <person name="Boedeker C."/>
            <person name="Pinto D."/>
            <person name="Vollmers J."/>
            <person name="Rivas-Marin E."/>
            <person name="Kohn T."/>
            <person name="Peeters S.H."/>
            <person name="Heuer A."/>
            <person name="Rast P."/>
            <person name="Oberbeckmann S."/>
            <person name="Bunk B."/>
            <person name="Jeske O."/>
            <person name="Meyerdierks A."/>
            <person name="Storesund J.E."/>
            <person name="Kallscheuer N."/>
            <person name="Luecker S."/>
            <person name="Lage O.M."/>
            <person name="Pohl T."/>
            <person name="Merkel B.J."/>
            <person name="Hornburger P."/>
            <person name="Mueller R.-W."/>
            <person name="Bruemmer F."/>
            <person name="Labrenz M."/>
            <person name="Spormann A.M."/>
            <person name="Op den Camp H."/>
            <person name="Overmann J."/>
            <person name="Amann R."/>
            <person name="Jetten M.S.M."/>
            <person name="Mascher T."/>
            <person name="Medema M.H."/>
            <person name="Devos D.P."/>
            <person name="Kaster A.-K."/>
            <person name="Ovreas L."/>
            <person name="Rohde M."/>
            <person name="Galperin M.Y."/>
            <person name="Jogler C."/>
        </authorList>
    </citation>
    <scope>NUCLEOTIDE SEQUENCE [LARGE SCALE GENOMIC DNA]</scope>
    <source>
        <strain evidence="8 9">HG66A1</strain>
    </source>
</reference>
<evidence type="ECO:0000313" key="9">
    <source>
        <dbReference type="Proteomes" id="UP000320421"/>
    </source>
</evidence>
<feature type="domain" description="Cytochrome C Planctomycete-type" evidence="6">
    <location>
        <begin position="54"/>
        <end position="101"/>
    </location>
</feature>
<dbReference type="InterPro" id="IPR011429">
    <property type="entry name" value="Cyt_c_Planctomycete-type"/>
</dbReference>
<dbReference type="Pfam" id="PF07631">
    <property type="entry name" value="PSD4"/>
    <property type="match status" value="1"/>
</dbReference>
<dbReference type="InterPro" id="IPR013036">
    <property type="entry name" value="DUF1587"/>
</dbReference>
<dbReference type="Pfam" id="PF07626">
    <property type="entry name" value="PSD3"/>
    <property type="match status" value="1"/>
</dbReference>
<evidence type="ECO:0000259" key="5">
    <source>
        <dbReference type="Pfam" id="PF07631"/>
    </source>
</evidence>
<dbReference type="Pfam" id="PF07635">
    <property type="entry name" value="PSCyt1"/>
    <property type="match status" value="1"/>
</dbReference>